<keyword evidence="6" id="KW-0408">Iron</keyword>
<dbReference type="GO" id="GO:0031418">
    <property type="term" value="F:L-ascorbic acid binding"/>
    <property type="evidence" value="ECO:0007669"/>
    <property type="project" value="UniProtKB-KW"/>
</dbReference>
<accession>A0A0F9LAK0</accession>
<gene>
    <name evidence="8" type="ORF">LCGC14_1603400</name>
</gene>
<evidence type="ECO:0000259" key="7">
    <source>
        <dbReference type="PROSITE" id="PS51471"/>
    </source>
</evidence>
<dbReference type="PANTHER" id="PTHR12907">
    <property type="entry name" value="EGL NINE HOMOLOG-RELATED"/>
    <property type="match status" value="1"/>
</dbReference>
<comment type="caution">
    <text evidence="8">The sequence shown here is derived from an EMBL/GenBank/DDBJ whole genome shotgun (WGS) entry which is preliminary data.</text>
</comment>
<dbReference type="InterPro" id="IPR044862">
    <property type="entry name" value="Pro_4_hyd_alph_FE2OG_OXY"/>
</dbReference>
<organism evidence="8">
    <name type="scientific">marine sediment metagenome</name>
    <dbReference type="NCBI Taxonomy" id="412755"/>
    <lineage>
        <taxon>unclassified sequences</taxon>
        <taxon>metagenomes</taxon>
        <taxon>ecological metagenomes</taxon>
    </lineage>
</organism>
<evidence type="ECO:0000256" key="4">
    <source>
        <dbReference type="ARBA" id="ARBA00022964"/>
    </source>
</evidence>
<dbReference type="SMART" id="SM00702">
    <property type="entry name" value="P4Hc"/>
    <property type="match status" value="1"/>
</dbReference>
<dbReference type="InterPro" id="IPR006620">
    <property type="entry name" value="Pro_4_hyd_alph"/>
</dbReference>
<evidence type="ECO:0000256" key="6">
    <source>
        <dbReference type="ARBA" id="ARBA00023004"/>
    </source>
</evidence>
<protein>
    <recommendedName>
        <fullName evidence="7">Fe2OG dioxygenase domain-containing protein</fullName>
    </recommendedName>
</protein>
<dbReference type="GO" id="GO:0008198">
    <property type="term" value="F:ferrous iron binding"/>
    <property type="evidence" value="ECO:0007669"/>
    <property type="project" value="TreeGrafter"/>
</dbReference>
<keyword evidence="4" id="KW-0223">Dioxygenase</keyword>
<dbReference type="GO" id="GO:0031543">
    <property type="term" value="F:peptidyl-proline dioxygenase activity"/>
    <property type="evidence" value="ECO:0007669"/>
    <property type="project" value="TreeGrafter"/>
</dbReference>
<evidence type="ECO:0000256" key="1">
    <source>
        <dbReference type="ARBA" id="ARBA00001961"/>
    </source>
</evidence>
<dbReference type="Gene3D" id="2.60.120.620">
    <property type="entry name" value="q2cbj1_9rhob like domain"/>
    <property type="match status" value="1"/>
</dbReference>
<proteinExistence type="predicted"/>
<dbReference type="PANTHER" id="PTHR12907:SF26">
    <property type="entry name" value="HIF PROLYL HYDROXYLASE, ISOFORM C"/>
    <property type="match status" value="1"/>
</dbReference>
<evidence type="ECO:0000256" key="3">
    <source>
        <dbReference type="ARBA" id="ARBA00022896"/>
    </source>
</evidence>
<evidence type="ECO:0000256" key="5">
    <source>
        <dbReference type="ARBA" id="ARBA00023002"/>
    </source>
</evidence>
<feature type="domain" description="Fe2OG dioxygenase" evidence="7">
    <location>
        <begin position="95"/>
        <end position="194"/>
    </location>
</feature>
<sequence>MNTLFGPDVYLDDIERQGYTVIHNALIADLVNDLVADCHRINPHFSLAGIGRLNNLQIDKTIRTDKTYWFDGSSQAQLTYQAIMQSIKTTLNRSFFMGLFDYECHYAKYTQGDFYKKHLDAFKGRSNRVFTTVLYLNTPEQGGELVIYKPKSKEVEITIKPTAGTLVMFESERFAHEVLPAVDERYSIAGWFRKNASISGIIDPPR</sequence>
<reference evidence="8" key="1">
    <citation type="journal article" date="2015" name="Nature">
        <title>Complex archaea that bridge the gap between prokaryotes and eukaryotes.</title>
        <authorList>
            <person name="Spang A."/>
            <person name="Saw J.H."/>
            <person name="Jorgensen S.L."/>
            <person name="Zaremba-Niedzwiedzka K."/>
            <person name="Martijn J."/>
            <person name="Lind A.E."/>
            <person name="van Eijk R."/>
            <person name="Schleper C."/>
            <person name="Guy L."/>
            <person name="Ettema T.J."/>
        </authorList>
    </citation>
    <scope>NUCLEOTIDE SEQUENCE</scope>
</reference>
<dbReference type="InterPro" id="IPR051559">
    <property type="entry name" value="HIF_prolyl_hydroxylases"/>
</dbReference>
<keyword evidence="5" id="KW-0560">Oxidoreductase</keyword>
<keyword evidence="2" id="KW-0479">Metal-binding</keyword>
<dbReference type="InterPro" id="IPR005123">
    <property type="entry name" value="Oxoglu/Fe-dep_dioxygenase_dom"/>
</dbReference>
<dbReference type="PROSITE" id="PS51471">
    <property type="entry name" value="FE2OG_OXY"/>
    <property type="match status" value="1"/>
</dbReference>
<name>A0A0F9LAK0_9ZZZZ</name>
<dbReference type="Pfam" id="PF13640">
    <property type="entry name" value="2OG-FeII_Oxy_3"/>
    <property type="match status" value="1"/>
</dbReference>
<comment type="cofactor">
    <cofactor evidence="1">
        <name>L-ascorbate</name>
        <dbReference type="ChEBI" id="CHEBI:38290"/>
    </cofactor>
</comment>
<evidence type="ECO:0000256" key="2">
    <source>
        <dbReference type="ARBA" id="ARBA00022723"/>
    </source>
</evidence>
<dbReference type="GO" id="GO:0071456">
    <property type="term" value="P:cellular response to hypoxia"/>
    <property type="evidence" value="ECO:0007669"/>
    <property type="project" value="TreeGrafter"/>
</dbReference>
<dbReference type="EMBL" id="LAZR01012890">
    <property type="protein sequence ID" value="KKM24610.1"/>
    <property type="molecule type" value="Genomic_DNA"/>
</dbReference>
<evidence type="ECO:0000313" key="8">
    <source>
        <dbReference type="EMBL" id="KKM24610.1"/>
    </source>
</evidence>
<dbReference type="AlphaFoldDB" id="A0A0F9LAK0"/>
<keyword evidence="3" id="KW-0847">Vitamin C</keyword>